<dbReference type="GO" id="GO:0048048">
    <property type="term" value="P:embryonic eye morphogenesis"/>
    <property type="evidence" value="ECO:0007669"/>
    <property type="project" value="TreeGrafter"/>
</dbReference>
<comment type="subcellular location">
    <subcellularLocation>
        <location evidence="1">Secreted</location>
        <location evidence="1">Extracellular space</location>
        <location evidence="1">Extracellular matrix</location>
    </subcellularLocation>
</comment>
<keyword evidence="4" id="KW-0272">Extracellular matrix</keyword>
<evidence type="ECO:0000256" key="2">
    <source>
        <dbReference type="ARBA" id="ARBA00005317"/>
    </source>
</evidence>
<comment type="similarity">
    <text evidence="2">Belongs to the MFAP family.</text>
</comment>
<keyword evidence="3" id="KW-0964">Secreted</keyword>
<feature type="compositionally biased region" description="Basic and acidic residues" evidence="8">
    <location>
        <begin position="28"/>
        <end position="50"/>
    </location>
</feature>
<keyword evidence="5" id="KW-0732">Signal</keyword>
<evidence type="ECO:0000256" key="4">
    <source>
        <dbReference type="ARBA" id="ARBA00022530"/>
    </source>
</evidence>
<evidence type="ECO:0000313" key="10">
    <source>
        <dbReference type="Proteomes" id="UP000472260"/>
    </source>
</evidence>
<organism evidence="9 10">
    <name type="scientific">Sinocyclocheilus anshuiensis</name>
    <dbReference type="NCBI Taxonomy" id="1608454"/>
    <lineage>
        <taxon>Eukaryota</taxon>
        <taxon>Metazoa</taxon>
        <taxon>Chordata</taxon>
        <taxon>Craniata</taxon>
        <taxon>Vertebrata</taxon>
        <taxon>Euteleostomi</taxon>
        <taxon>Actinopterygii</taxon>
        <taxon>Neopterygii</taxon>
        <taxon>Teleostei</taxon>
        <taxon>Ostariophysi</taxon>
        <taxon>Cypriniformes</taxon>
        <taxon>Cyprinidae</taxon>
        <taxon>Cyprininae</taxon>
        <taxon>Sinocyclocheilus</taxon>
    </lineage>
</organism>
<keyword evidence="6" id="KW-1015">Disulfide bond</keyword>
<reference evidence="9" key="2">
    <citation type="submission" date="2025-09" db="UniProtKB">
        <authorList>
            <consortium name="Ensembl"/>
        </authorList>
    </citation>
    <scope>IDENTIFICATION</scope>
</reference>
<evidence type="ECO:0000256" key="7">
    <source>
        <dbReference type="ARBA" id="ARBA00023180"/>
    </source>
</evidence>
<reference evidence="9" key="1">
    <citation type="submission" date="2025-08" db="UniProtKB">
        <authorList>
            <consortium name="Ensembl"/>
        </authorList>
    </citation>
    <scope>IDENTIFICATION</scope>
</reference>
<sequence length="182" mass="20669">MTLMGTPASLSLSPSECLSSFMTTSSHRGSEEMRARDRQTVRERDRGEEGGKLMVQKMASRKRAERQTGMFAAARGSFLRKYPCTRLYSVHQPCKQCLNSICFYSLRRVYVVNKEICVRTVCAHEELLRGERVFVVSPRSSTEYRYITCSLSLCSGSVSRSVFPLQCSCAQRPVWGDGRQLR</sequence>
<dbReference type="PANTHER" id="PTHR16485">
    <property type="entry name" value="MICROFIBRILLAR-ASSOCIATED PROTEIN 2"/>
    <property type="match status" value="1"/>
</dbReference>
<name>A0A671LXU9_9TELE</name>
<evidence type="ECO:0000256" key="5">
    <source>
        <dbReference type="ARBA" id="ARBA00022729"/>
    </source>
</evidence>
<evidence type="ECO:0000256" key="1">
    <source>
        <dbReference type="ARBA" id="ARBA00004498"/>
    </source>
</evidence>
<evidence type="ECO:0000256" key="3">
    <source>
        <dbReference type="ARBA" id="ARBA00022525"/>
    </source>
</evidence>
<feature type="region of interest" description="Disordered" evidence="8">
    <location>
        <begin position="20"/>
        <end position="50"/>
    </location>
</feature>
<accession>A0A671LXU9</accession>
<keyword evidence="7" id="KW-0325">Glycoprotein</keyword>
<evidence type="ECO:0000256" key="6">
    <source>
        <dbReference type="ARBA" id="ARBA00023157"/>
    </source>
</evidence>
<protein>
    <recommendedName>
        <fullName evidence="11">Microfibril associated protein 2</fullName>
    </recommendedName>
</protein>
<proteinExistence type="inferred from homology"/>
<keyword evidence="10" id="KW-1185">Reference proteome</keyword>
<dbReference type="Pfam" id="PF05507">
    <property type="entry name" value="MAGP"/>
    <property type="match status" value="1"/>
</dbReference>
<dbReference type="AlphaFoldDB" id="A0A671LXU9"/>
<dbReference type="InterPro" id="IPR008673">
    <property type="entry name" value="MAGP"/>
</dbReference>
<dbReference type="Ensembl" id="ENSSANT00000027002.1">
    <property type="protein sequence ID" value="ENSSANP00000025342.1"/>
    <property type="gene ID" value="ENSSANG00000013107.1"/>
</dbReference>
<evidence type="ECO:0008006" key="11">
    <source>
        <dbReference type="Google" id="ProtNLM"/>
    </source>
</evidence>
<dbReference type="GO" id="GO:0001527">
    <property type="term" value="C:microfibril"/>
    <property type="evidence" value="ECO:0007669"/>
    <property type="project" value="InterPro"/>
</dbReference>
<evidence type="ECO:0000313" key="9">
    <source>
        <dbReference type="Ensembl" id="ENSSANP00000025342.1"/>
    </source>
</evidence>
<evidence type="ECO:0000256" key="8">
    <source>
        <dbReference type="SAM" id="MobiDB-lite"/>
    </source>
</evidence>
<dbReference type="Proteomes" id="UP000472260">
    <property type="component" value="Unassembled WGS sequence"/>
</dbReference>
<dbReference type="PANTHER" id="PTHR16485:SF3">
    <property type="entry name" value="MICROFIBRILLAR-ASSOCIATED PROTEIN 2"/>
    <property type="match status" value="1"/>
</dbReference>